<evidence type="ECO:0008006" key="4">
    <source>
        <dbReference type="Google" id="ProtNLM"/>
    </source>
</evidence>
<evidence type="ECO:0000313" key="3">
    <source>
        <dbReference type="Proteomes" id="UP000199315"/>
    </source>
</evidence>
<protein>
    <recommendedName>
        <fullName evidence="4">DUF2974 domain-containing protein</fullName>
    </recommendedName>
</protein>
<dbReference type="AlphaFoldDB" id="A0A1D3TZ51"/>
<dbReference type="STRING" id="1619234.SAMN05421730_10597"/>
<feature type="compositionally biased region" description="Polar residues" evidence="1">
    <location>
        <begin position="419"/>
        <end position="428"/>
    </location>
</feature>
<name>A0A1D3TZ51_9FIRM</name>
<dbReference type="EMBL" id="FMKA01000059">
    <property type="protein sequence ID" value="SCP99785.1"/>
    <property type="molecule type" value="Genomic_DNA"/>
</dbReference>
<dbReference type="InterPro" id="IPR024499">
    <property type="entry name" value="Mbeg1-like"/>
</dbReference>
<evidence type="ECO:0000313" key="2">
    <source>
        <dbReference type="EMBL" id="SCP99785.1"/>
    </source>
</evidence>
<dbReference type="InterPro" id="IPR029058">
    <property type="entry name" value="AB_hydrolase_fold"/>
</dbReference>
<dbReference type="RefSeq" id="WP_091237037.1">
    <property type="nucleotide sequence ID" value="NZ_FMKA01000059.1"/>
</dbReference>
<proteinExistence type="predicted"/>
<dbReference type="Gene3D" id="3.40.50.1820">
    <property type="entry name" value="alpha/beta hydrolase"/>
    <property type="match status" value="1"/>
</dbReference>
<evidence type="ECO:0000256" key="1">
    <source>
        <dbReference type="SAM" id="MobiDB-lite"/>
    </source>
</evidence>
<organism evidence="2 3">
    <name type="scientific">Anaerobium acetethylicum</name>
    <dbReference type="NCBI Taxonomy" id="1619234"/>
    <lineage>
        <taxon>Bacteria</taxon>
        <taxon>Bacillati</taxon>
        <taxon>Bacillota</taxon>
        <taxon>Clostridia</taxon>
        <taxon>Lachnospirales</taxon>
        <taxon>Lachnospiraceae</taxon>
        <taxon>Anaerobium</taxon>
    </lineage>
</organism>
<dbReference type="SUPFAM" id="SSF53474">
    <property type="entry name" value="alpha/beta-Hydrolases"/>
    <property type="match status" value="1"/>
</dbReference>
<accession>A0A1D3TZ51</accession>
<keyword evidence="3" id="KW-1185">Reference proteome</keyword>
<dbReference type="Proteomes" id="UP000199315">
    <property type="component" value="Unassembled WGS sequence"/>
</dbReference>
<dbReference type="Pfam" id="PF11187">
    <property type="entry name" value="Mbeg1-like"/>
    <property type="match status" value="1"/>
</dbReference>
<sequence length="428" mass="48776">MQNILDYVEWRGDLSFERDVFNEVDNLILSALAYLDFEGIVPFLPEGDIPVLSEIVDKVMNLVDTESPRYQDPFFHQIPELFAKAAKSVRFGGIGLSCYVNRIDYDKSEQFSALVFSLGGGLYYIAFRGTDDSLAGWKEDFQMSFKDEVQAQRDAAAYLKSILPYFEGRFLMGGHSKGGNLAVYAAASMDDDIRERIEAVYNNDGPGFQNGFIRSRGYRSMLGRISTIVPKSSIVGMLLEHKEEYKVVNSDEKGIMQHNVFSWEVRGKNFVYHDHLEKSSINLNRAVKGWLNNLPVEQREQFVEELFNIIYATGAMTVSDLYKERRTAAEEMIRSYKNIDAESRKFLKKTLFTFFRESQKVLKASIETDIDAFKLKRRYKEKTEAGNEQGTEKTVKNKTRAEETATDVAGTKQEEAGSDNISTQKAQD</sequence>
<feature type="compositionally biased region" description="Basic and acidic residues" evidence="1">
    <location>
        <begin position="381"/>
        <end position="403"/>
    </location>
</feature>
<dbReference type="OrthoDB" id="9769481at2"/>
<gene>
    <name evidence="2" type="ORF">SAMN05421730_10597</name>
</gene>
<reference evidence="2 3" key="1">
    <citation type="submission" date="2016-09" db="EMBL/GenBank/DDBJ databases">
        <authorList>
            <person name="Capua I."/>
            <person name="De Benedictis P."/>
            <person name="Joannis T."/>
            <person name="Lombin L.H."/>
            <person name="Cattoli G."/>
        </authorList>
    </citation>
    <scope>NUCLEOTIDE SEQUENCE [LARGE SCALE GENOMIC DNA]</scope>
    <source>
        <strain evidence="2 3">GluBS11</strain>
    </source>
</reference>
<feature type="region of interest" description="Disordered" evidence="1">
    <location>
        <begin position="380"/>
        <end position="428"/>
    </location>
</feature>